<gene>
    <name evidence="1" type="ORF">SAMN02194393_04198</name>
</gene>
<proteinExistence type="predicted"/>
<name>A0A1T5M921_9FIRM</name>
<evidence type="ECO:0000313" key="2">
    <source>
        <dbReference type="Proteomes" id="UP000190285"/>
    </source>
</evidence>
<protein>
    <recommendedName>
        <fullName evidence="3">Flagellar operon protein TIGR03826</fullName>
    </recommendedName>
</protein>
<organism evidence="1 2">
    <name type="scientific">Maledivibacter halophilus</name>
    <dbReference type="NCBI Taxonomy" id="36842"/>
    <lineage>
        <taxon>Bacteria</taxon>
        <taxon>Bacillati</taxon>
        <taxon>Bacillota</taxon>
        <taxon>Clostridia</taxon>
        <taxon>Peptostreptococcales</taxon>
        <taxon>Caminicellaceae</taxon>
        <taxon>Maledivibacter</taxon>
    </lineage>
</organism>
<evidence type="ECO:0000313" key="1">
    <source>
        <dbReference type="EMBL" id="SKC84741.1"/>
    </source>
</evidence>
<dbReference type="AlphaFoldDB" id="A0A1T5M921"/>
<dbReference type="EMBL" id="FUZT01000012">
    <property type="protein sequence ID" value="SKC84741.1"/>
    <property type="molecule type" value="Genomic_DNA"/>
</dbReference>
<evidence type="ECO:0008006" key="3">
    <source>
        <dbReference type="Google" id="ProtNLM"/>
    </source>
</evidence>
<dbReference type="Proteomes" id="UP000190285">
    <property type="component" value="Unassembled WGS sequence"/>
</dbReference>
<dbReference type="STRING" id="36842.SAMN02194393_04198"/>
<sequence length="77" mass="9243">MERGICQICGMFFEKNYKNQELCYKCYEKDKSEYSIVKNYLLENNGATIMDIYYDTNVTIKTIERYIKEGKIEIIDE</sequence>
<reference evidence="1 2" key="1">
    <citation type="submission" date="2017-02" db="EMBL/GenBank/DDBJ databases">
        <authorList>
            <person name="Peterson S.W."/>
        </authorList>
    </citation>
    <scope>NUCLEOTIDE SEQUENCE [LARGE SCALE GENOMIC DNA]</scope>
    <source>
        <strain evidence="1 2">M1</strain>
    </source>
</reference>
<keyword evidence="2" id="KW-1185">Reference proteome</keyword>
<accession>A0A1T5M921</accession>